<dbReference type="Gene3D" id="3.30.230.130">
    <property type="entry name" value="Cullin, Chain C, Domain 2"/>
    <property type="match status" value="1"/>
</dbReference>
<dbReference type="FunFam" id="1.20.1310.10:FF:000024">
    <property type="entry name" value="Cullin-4 like"/>
    <property type="match status" value="1"/>
</dbReference>
<comment type="similarity">
    <text evidence="1 3 4">Belongs to the cullin family.</text>
</comment>
<dbReference type="InterPro" id="IPR036390">
    <property type="entry name" value="WH_DNA-bd_sf"/>
</dbReference>
<dbReference type="GO" id="GO:0031625">
    <property type="term" value="F:ubiquitin protein ligase binding"/>
    <property type="evidence" value="ECO:0007669"/>
    <property type="project" value="InterPro"/>
</dbReference>
<dbReference type="OrthoDB" id="10060499at2759"/>
<keyword evidence="7" id="KW-1185">Reference proteome</keyword>
<dbReference type="SMART" id="SM00884">
    <property type="entry name" value="Cullin_Nedd8"/>
    <property type="match status" value="1"/>
</dbReference>
<dbReference type="PROSITE" id="PS01256">
    <property type="entry name" value="CULLIN_1"/>
    <property type="match status" value="1"/>
</dbReference>
<keyword evidence="2" id="KW-0832">Ubl conjugation</keyword>
<dbReference type="FunFam" id="1.10.10.10:FF:000050">
    <property type="entry name" value="Cullin 4B"/>
    <property type="match status" value="1"/>
</dbReference>
<organism evidence="6 7">
    <name type="scientific">Vanilla planifolia</name>
    <name type="common">Vanilla</name>
    <dbReference type="NCBI Taxonomy" id="51239"/>
    <lineage>
        <taxon>Eukaryota</taxon>
        <taxon>Viridiplantae</taxon>
        <taxon>Streptophyta</taxon>
        <taxon>Embryophyta</taxon>
        <taxon>Tracheophyta</taxon>
        <taxon>Spermatophyta</taxon>
        <taxon>Magnoliopsida</taxon>
        <taxon>Liliopsida</taxon>
        <taxon>Asparagales</taxon>
        <taxon>Orchidaceae</taxon>
        <taxon>Vanilloideae</taxon>
        <taxon>Vanilleae</taxon>
        <taxon>Vanilla</taxon>
    </lineage>
</organism>
<dbReference type="Proteomes" id="UP000636800">
    <property type="component" value="Chromosome 10"/>
</dbReference>
<evidence type="ECO:0000256" key="4">
    <source>
        <dbReference type="RuleBase" id="RU003829"/>
    </source>
</evidence>
<protein>
    <recommendedName>
        <fullName evidence="5">Cullin family profile domain-containing protein</fullName>
    </recommendedName>
</protein>
<dbReference type="InterPro" id="IPR045093">
    <property type="entry name" value="Cullin"/>
</dbReference>
<dbReference type="EMBL" id="JADCNL010000010">
    <property type="protein sequence ID" value="KAG0463479.1"/>
    <property type="molecule type" value="Genomic_DNA"/>
</dbReference>
<dbReference type="PROSITE" id="PS50069">
    <property type="entry name" value="CULLIN_2"/>
    <property type="match status" value="1"/>
</dbReference>
<proteinExistence type="inferred from homology"/>
<dbReference type="Gene3D" id="1.10.10.10">
    <property type="entry name" value="Winged helix-like DNA-binding domain superfamily/Winged helix DNA-binding domain"/>
    <property type="match status" value="1"/>
</dbReference>
<dbReference type="Pfam" id="PF10557">
    <property type="entry name" value="Cullin_Nedd8"/>
    <property type="match status" value="1"/>
</dbReference>
<dbReference type="InterPro" id="IPR019559">
    <property type="entry name" value="Cullin_neddylation_domain"/>
</dbReference>
<dbReference type="InterPro" id="IPR016159">
    <property type="entry name" value="Cullin_repeat-like_dom_sf"/>
</dbReference>
<gene>
    <name evidence="6" type="ORF">HPP92_019548</name>
</gene>
<dbReference type="InterPro" id="IPR059120">
    <property type="entry name" value="Cullin-like_AB"/>
</dbReference>
<comment type="caution">
    <text evidence="6">The sequence shown here is derived from an EMBL/GenBank/DDBJ whole genome shotgun (WGS) entry which is preliminary data.</text>
</comment>
<accession>A0A835UHN5</accession>
<dbReference type="SUPFAM" id="SSF74788">
    <property type="entry name" value="Cullin repeat-like"/>
    <property type="match status" value="1"/>
</dbReference>
<dbReference type="SUPFAM" id="SSF46785">
    <property type="entry name" value="Winged helix' DNA-binding domain"/>
    <property type="match status" value="1"/>
</dbReference>
<evidence type="ECO:0000313" key="6">
    <source>
        <dbReference type="EMBL" id="KAG0463479.1"/>
    </source>
</evidence>
<dbReference type="FunFam" id="3.30.230.130:FF:000006">
    <property type="entry name" value="Cullin-4 like"/>
    <property type="match status" value="1"/>
</dbReference>
<evidence type="ECO:0000313" key="7">
    <source>
        <dbReference type="Proteomes" id="UP000636800"/>
    </source>
</evidence>
<dbReference type="InterPro" id="IPR001373">
    <property type="entry name" value="Cullin_N"/>
</dbReference>
<dbReference type="InterPro" id="IPR016157">
    <property type="entry name" value="Cullin_CS"/>
</dbReference>
<feature type="domain" description="Cullin family profile" evidence="5">
    <location>
        <begin position="301"/>
        <end position="530"/>
    </location>
</feature>
<dbReference type="Gene3D" id="1.20.1310.10">
    <property type="entry name" value="Cullin Repeats"/>
    <property type="match status" value="3"/>
</dbReference>
<dbReference type="SUPFAM" id="SSF75632">
    <property type="entry name" value="Cullin homology domain"/>
    <property type="match status" value="1"/>
</dbReference>
<dbReference type="AlphaFoldDB" id="A0A835UHN5"/>
<evidence type="ECO:0000256" key="1">
    <source>
        <dbReference type="ARBA" id="ARBA00006019"/>
    </source>
</evidence>
<dbReference type="SMART" id="SM00182">
    <property type="entry name" value="CULLIN"/>
    <property type="match status" value="1"/>
</dbReference>
<dbReference type="FunFam" id="1.20.1310.10:FF:000001">
    <property type="entry name" value="Cullin 3"/>
    <property type="match status" value="1"/>
</dbReference>
<sequence length="657" mass="76398">MSEMHTLHVFCLFDEQFVLVQALLCSSSNLNLTVTAILLKMYLNLPFLSQFFLLTVVVKAVSDLCLHKMGGNLYQRIQQECERHISAKLQSLVGQSLDLVVFLSMVEKCWQDFCDQMLMIRGIALYLDRTHVKQTPNVRSLWDMGLQLFRKHLSLSPEVERKIVTGLLELIERERLGEAIDRTVLGHLLKMFTALGTYAETFEKPFLERTSDFYASEGLKYIQQWDVSDYLKHVEMRLCEEHERCTLYLDANTRKPLVTTTEKQLLERHTSTILDKGFTMLMDLKRVDDLKRLYTLFARNRPAELIAKFLDEKLRAGNKGTSEEELEGTLDRVLVLFRFIQGKDVFEAFYKKDLAKRLLLGKSASIDAEKSMISKLKAECGSQFTNKLEGMFKDIELSKEINDSFKQSSQARTKLPSGIEMSVHVLTTGYWPTYPPMDVRLPHELNVYQDIFKEFYLSKYSGRRLMWQNSLGHCVLKAEFPRGKKELAVSLFQTVVLMLFNDAQKLSYQDIKDSTSIEDKELRRTLQSLACGKVRVLQKIPKGREVEDEDSFLFNDEFAAPLYRIKVNAIQMKETVEENTSTTERVFQDRQYQVDAAIVRIMKTRKVLSHTLLITELFQQLKFPIKPVDLKKRIESLIDREYLERDKNNPQIYNYLA</sequence>
<name>A0A835UHN5_VANPL</name>
<dbReference type="InterPro" id="IPR036388">
    <property type="entry name" value="WH-like_DNA-bd_sf"/>
</dbReference>
<evidence type="ECO:0000256" key="3">
    <source>
        <dbReference type="PROSITE-ProRule" id="PRU00330"/>
    </source>
</evidence>
<dbReference type="Pfam" id="PF26557">
    <property type="entry name" value="Cullin_AB"/>
    <property type="match status" value="1"/>
</dbReference>
<dbReference type="InterPro" id="IPR036317">
    <property type="entry name" value="Cullin_homology_sf"/>
</dbReference>
<dbReference type="PANTHER" id="PTHR11932">
    <property type="entry name" value="CULLIN"/>
    <property type="match status" value="1"/>
</dbReference>
<dbReference type="InterPro" id="IPR016158">
    <property type="entry name" value="Cullin_homology"/>
</dbReference>
<dbReference type="GO" id="GO:0031461">
    <property type="term" value="C:cullin-RING ubiquitin ligase complex"/>
    <property type="evidence" value="ECO:0007669"/>
    <property type="project" value="InterPro"/>
</dbReference>
<dbReference type="Pfam" id="PF00888">
    <property type="entry name" value="Cullin"/>
    <property type="match status" value="1"/>
</dbReference>
<evidence type="ECO:0000259" key="5">
    <source>
        <dbReference type="PROSITE" id="PS50069"/>
    </source>
</evidence>
<dbReference type="GO" id="GO:0006511">
    <property type="term" value="P:ubiquitin-dependent protein catabolic process"/>
    <property type="evidence" value="ECO:0007669"/>
    <property type="project" value="InterPro"/>
</dbReference>
<evidence type="ECO:0000256" key="2">
    <source>
        <dbReference type="ARBA" id="ARBA00022843"/>
    </source>
</evidence>
<reference evidence="6 7" key="1">
    <citation type="journal article" date="2020" name="Nat. Food">
        <title>A phased Vanilla planifolia genome enables genetic improvement of flavour and production.</title>
        <authorList>
            <person name="Hasing T."/>
            <person name="Tang H."/>
            <person name="Brym M."/>
            <person name="Khazi F."/>
            <person name="Huang T."/>
            <person name="Chambers A.H."/>
        </authorList>
    </citation>
    <scope>NUCLEOTIDE SEQUENCE [LARGE SCALE GENOMIC DNA]</scope>
    <source>
        <tissue evidence="6">Leaf</tissue>
    </source>
</reference>